<dbReference type="OrthoDB" id="275715at2759"/>
<proteinExistence type="inferred from homology"/>
<dbReference type="OMA" id="DAFCENR"/>
<dbReference type="KEGG" id="yli:2910619"/>
<evidence type="ECO:0000313" key="4">
    <source>
        <dbReference type="EMBL" id="RDW25153.1"/>
    </source>
</evidence>
<dbReference type="GO" id="GO:0016226">
    <property type="term" value="P:iron-sulfur cluster assembly"/>
    <property type="evidence" value="ECO:0007669"/>
    <property type="project" value="EnsemblFungi"/>
</dbReference>
<dbReference type="Pfam" id="PF05347">
    <property type="entry name" value="Complex1_LYR"/>
    <property type="match status" value="1"/>
</dbReference>
<reference evidence="3 5" key="1">
    <citation type="journal article" date="2016" name="PLoS ONE">
        <title>Sequence Assembly of Yarrowia lipolytica Strain W29/CLIB89 Shows Transposable Element Diversity.</title>
        <authorList>
            <person name="Magnan C."/>
            <person name="Yu J."/>
            <person name="Chang I."/>
            <person name="Jahn E."/>
            <person name="Kanomata Y."/>
            <person name="Wu J."/>
            <person name="Zeller M."/>
            <person name="Oakes M."/>
            <person name="Baldi P."/>
            <person name="Sandmeyer S."/>
        </authorList>
    </citation>
    <scope>NUCLEOTIDE SEQUENCE [LARGE SCALE GENOMIC DNA]</scope>
    <source>
        <strain evidence="3">CLIB89</strain>
        <strain evidence="5">CLIB89(W29)</strain>
    </source>
</reference>
<dbReference type="InterPro" id="IPR045297">
    <property type="entry name" value="Complex1_LYR_LYRM4"/>
</dbReference>
<dbReference type="GO" id="GO:0005759">
    <property type="term" value="C:mitochondrial matrix"/>
    <property type="evidence" value="ECO:0007669"/>
    <property type="project" value="EnsemblFungi"/>
</dbReference>
<gene>
    <name evidence="4" type="ORF">B0I71DRAFT_133064</name>
    <name evidence="3" type="ORF">YALI1_D15296g</name>
</gene>
<dbReference type="eggNOG" id="KOG3801">
    <property type="taxonomic scope" value="Eukaryota"/>
</dbReference>
<accession>A0A1D8NEC3</accession>
<evidence type="ECO:0000313" key="5">
    <source>
        <dbReference type="Proteomes" id="UP000182444"/>
    </source>
</evidence>
<dbReference type="VEuPathDB" id="FungiDB:YALI0_D12254g"/>
<dbReference type="InterPro" id="IPR051522">
    <property type="entry name" value="ISC_assembly_LYR"/>
</dbReference>
<evidence type="ECO:0000256" key="1">
    <source>
        <dbReference type="ARBA" id="ARBA00009508"/>
    </source>
</evidence>
<dbReference type="Proteomes" id="UP000182444">
    <property type="component" value="Chromosome 1D"/>
</dbReference>
<protein>
    <recommendedName>
        <fullName evidence="2">Complex 1 LYR protein domain-containing protein</fullName>
    </recommendedName>
</protein>
<dbReference type="CDD" id="cd20264">
    <property type="entry name" value="Complex1_LYR_LYRM4"/>
    <property type="match status" value="1"/>
</dbReference>
<dbReference type="EMBL" id="KZ859010">
    <property type="protein sequence ID" value="RDW25153.1"/>
    <property type="molecule type" value="Genomic_DNA"/>
</dbReference>
<comment type="similarity">
    <text evidence="1">Belongs to the complex I LYR family.</text>
</comment>
<dbReference type="GO" id="GO:0031071">
    <property type="term" value="F:cysteine desulfurase activity"/>
    <property type="evidence" value="ECO:0007669"/>
    <property type="project" value="EnsemblFungi"/>
</dbReference>
<dbReference type="EMBL" id="CP017556">
    <property type="protein sequence ID" value="AOW03961.1"/>
    <property type="molecule type" value="Genomic_DNA"/>
</dbReference>
<evidence type="ECO:0000259" key="2">
    <source>
        <dbReference type="Pfam" id="PF05347"/>
    </source>
</evidence>
<dbReference type="GO" id="GO:0060090">
    <property type="term" value="F:molecular adaptor activity"/>
    <property type="evidence" value="ECO:0007669"/>
    <property type="project" value="EnsemblFungi"/>
</dbReference>
<feature type="domain" description="Complex 1 LYR protein" evidence="2">
    <location>
        <begin position="8"/>
        <end position="63"/>
    </location>
</feature>
<reference evidence="4 6" key="2">
    <citation type="submission" date="2018-07" db="EMBL/GenBank/DDBJ databases">
        <title>Draft Genome Assemblies for Five Robust Yarrowia lipolytica Strains Exhibiting High Lipid Production and Pentose Sugar Utilization and Sugar Alcohol Secretion from Undetoxified Lignocellulosic Biomass Hydrolysates.</title>
        <authorList>
            <consortium name="DOE Joint Genome Institute"/>
            <person name="Walker C."/>
            <person name="Ryu S."/>
            <person name="Na H."/>
            <person name="Zane M."/>
            <person name="LaButti K."/>
            <person name="Lipzen A."/>
            <person name="Haridas S."/>
            <person name="Barry K."/>
            <person name="Grigoriev I.V."/>
            <person name="Quarterman J."/>
            <person name="Slininger P."/>
            <person name="Dien B."/>
            <person name="Trinh C.T."/>
        </authorList>
    </citation>
    <scope>NUCLEOTIDE SEQUENCE [LARGE SCALE GENOMIC DNA]</scope>
    <source>
        <strain evidence="4 6">YB392</strain>
    </source>
</reference>
<evidence type="ECO:0000313" key="3">
    <source>
        <dbReference type="EMBL" id="AOW03961.1"/>
    </source>
</evidence>
<dbReference type="PANTHER" id="PTHR13166">
    <property type="entry name" value="PROTEIN C6ORF149"/>
    <property type="match status" value="1"/>
</dbReference>
<dbReference type="GO" id="GO:1990221">
    <property type="term" value="C:L-cysteine desulfurase complex"/>
    <property type="evidence" value="ECO:0007669"/>
    <property type="project" value="EnsemblFungi"/>
</dbReference>
<dbReference type="GeneID" id="2910619"/>
<dbReference type="Proteomes" id="UP000256601">
    <property type="component" value="Unassembled WGS sequence"/>
</dbReference>
<dbReference type="RefSeq" id="XP_502735.1">
    <property type="nucleotide sequence ID" value="XM_502735.1"/>
</dbReference>
<dbReference type="PANTHER" id="PTHR13166:SF7">
    <property type="entry name" value="LYR MOTIF-CONTAINING PROTEIN 4"/>
    <property type="match status" value="1"/>
</dbReference>
<dbReference type="InterPro" id="IPR008011">
    <property type="entry name" value="Complex1_LYR_dom"/>
</dbReference>
<organism evidence="3 5">
    <name type="scientific">Yarrowia lipolytica</name>
    <name type="common">Candida lipolytica</name>
    <dbReference type="NCBI Taxonomy" id="4952"/>
    <lineage>
        <taxon>Eukaryota</taxon>
        <taxon>Fungi</taxon>
        <taxon>Dikarya</taxon>
        <taxon>Ascomycota</taxon>
        <taxon>Saccharomycotina</taxon>
        <taxon>Dipodascomycetes</taxon>
        <taxon>Dipodascales</taxon>
        <taxon>Dipodascales incertae sedis</taxon>
        <taxon>Yarrowia</taxon>
    </lineage>
</organism>
<dbReference type="VEuPathDB" id="FungiDB:YALI1_D15296g"/>
<sequence>MTAHKALALDLYRQLLRNGYRMAGYNFRQYAIRRTRDGFHANRNLTDKGEIESAIKYAEKELGVLKRQSVISQMYAGEPLVVEHADKNLAKKNEQLHSAV</sequence>
<dbReference type="AlphaFoldDB" id="A0A1D8NEC3"/>
<name>A0A1D8NEC3_YARLL</name>
<evidence type="ECO:0000313" key="6">
    <source>
        <dbReference type="Proteomes" id="UP000256601"/>
    </source>
</evidence>